<proteinExistence type="predicted"/>
<name>A0A7C3VM46_9CYAN</name>
<sequence>MFAVDFNLSFSTQIEGNQCVTFVADPIKIPSASSRSAEVGSIALLNGERPDHACVGESTASLISQSCVQLWDPATYDTKVASDNAGESKSRKSSIPPQRVAIPSGTDSAENNSSGVGLARFLCSWARCTPECT</sequence>
<organism evidence="2">
    <name type="scientific">Planktothricoides sp. SpSt-374</name>
    <dbReference type="NCBI Taxonomy" id="2282167"/>
    <lineage>
        <taxon>Bacteria</taxon>
        <taxon>Bacillati</taxon>
        <taxon>Cyanobacteriota</taxon>
        <taxon>Cyanophyceae</taxon>
        <taxon>Oscillatoriophycideae</taxon>
        <taxon>Oscillatoriales</taxon>
        <taxon>Oscillatoriaceae</taxon>
        <taxon>Planktothricoides</taxon>
    </lineage>
</organism>
<accession>A0A7C3VM46</accession>
<dbReference type="EMBL" id="DSPX01000113">
    <property type="protein sequence ID" value="HGG01158.1"/>
    <property type="molecule type" value="Genomic_DNA"/>
</dbReference>
<evidence type="ECO:0000313" key="2">
    <source>
        <dbReference type="EMBL" id="HGG01158.1"/>
    </source>
</evidence>
<dbReference type="AlphaFoldDB" id="A0A7C3VM46"/>
<feature type="region of interest" description="Disordered" evidence="1">
    <location>
        <begin position="81"/>
        <end position="113"/>
    </location>
</feature>
<reference evidence="2" key="1">
    <citation type="journal article" date="2020" name="mSystems">
        <title>Genome- and Community-Level Interaction Insights into Carbon Utilization and Element Cycling Functions of Hydrothermarchaeota in Hydrothermal Sediment.</title>
        <authorList>
            <person name="Zhou Z."/>
            <person name="Liu Y."/>
            <person name="Xu W."/>
            <person name="Pan J."/>
            <person name="Luo Z.H."/>
            <person name="Li M."/>
        </authorList>
    </citation>
    <scope>NUCLEOTIDE SEQUENCE [LARGE SCALE GENOMIC DNA]</scope>
    <source>
        <strain evidence="2">SpSt-374</strain>
    </source>
</reference>
<evidence type="ECO:0000256" key="1">
    <source>
        <dbReference type="SAM" id="MobiDB-lite"/>
    </source>
</evidence>
<protein>
    <submittedName>
        <fullName evidence="2">Uncharacterized protein</fullName>
    </submittedName>
</protein>
<gene>
    <name evidence="2" type="ORF">ENR15_11040</name>
</gene>
<comment type="caution">
    <text evidence="2">The sequence shown here is derived from an EMBL/GenBank/DDBJ whole genome shotgun (WGS) entry which is preliminary data.</text>
</comment>